<feature type="signal peptide" evidence="2">
    <location>
        <begin position="1"/>
        <end position="49"/>
    </location>
</feature>
<accession>A0A9Q0XSM6</accession>
<dbReference type="Proteomes" id="UP001142489">
    <property type="component" value="Unassembled WGS sequence"/>
</dbReference>
<feature type="chain" id="PRO_5040269722" evidence="2">
    <location>
        <begin position="50"/>
        <end position="71"/>
    </location>
</feature>
<organism evidence="3 4">
    <name type="scientific">Phrynocephalus forsythii</name>
    <dbReference type="NCBI Taxonomy" id="171643"/>
    <lineage>
        <taxon>Eukaryota</taxon>
        <taxon>Metazoa</taxon>
        <taxon>Chordata</taxon>
        <taxon>Craniata</taxon>
        <taxon>Vertebrata</taxon>
        <taxon>Euteleostomi</taxon>
        <taxon>Lepidosauria</taxon>
        <taxon>Squamata</taxon>
        <taxon>Bifurcata</taxon>
        <taxon>Unidentata</taxon>
        <taxon>Episquamata</taxon>
        <taxon>Toxicofera</taxon>
        <taxon>Iguania</taxon>
        <taxon>Acrodonta</taxon>
        <taxon>Agamidae</taxon>
        <taxon>Agaminae</taxon>
        <taxon>Phrynocephalus</taxon>
    </lineage>
</organism>
<protein>
    <submittedName>
        <fullName evidence="3">Uncharacterized protein</fullName>
    </submittedName>
</protein>
<dbReference type="AlphaFoldDB" id="A0A9Q0XSM6"/>
<proteinExistence type="predicted"/>
<feature type="region of interest" description="Disordered" evidence="1">
    <location>
        <begin position="1"/>
        <end position="24"/>
    </location>
</feature>
<keyword evidence="4" id="KW-1185">Reference proteome</keyword>
<dbReference type="EMBL" id="JAPFRF010000008">
    <property type="protein sequence ID" value="KAJ7325309.1"/>
    <property type="molecule type" value="Genomic_DNA"/>
</dbReference>
<evidence type="ECO:0000313" key="4">
    <source>
        <dbReference type="Proteomes" id="UP001142489"/>
    </source>
</evidence>
<gene>
    <name evidence="3" type="ORF">JRQ81_018329</name>
</gene>
<keyword evidence="2" id="KW-0732">Signal</keyword>
<evidence type="ECO:0000256" key="2">
    <source>
        <dbReference type="SAM" id="SignalP"/>
    </source>
</evidence>
<evidence type="ECO:0000313" key="3">
    <source>
        <dbReference type="EMBL" id="KAJ7325309.1"/>
    </source>
</evidence>
<reference evidence="3" key="1">
    <citation type="journal article" date="2023" name="DNA Res.">
        <title>Chromosome-level genome assembly of Phrynocephalus forsythii using third-generation DNA sequencing and Hi-C analysis.</title>
        <authorList>
            <person name="Qi Y."/>
            <person name="Zhao W."/>
            <person name="Zhao Y."/>
            <person name="Niu C."/>
            <person name="Cao S."/>
            <person name="Zhang Y."/>
        </authorList>
    </citation>
    <scope>NUCLEOTIDE SEQUENCE</scope>
    <source>
        <tissue evidence="3">Muscle</tissue>
    </source>
</reference>
<evidence type="ECO:0000256" key="1">
    <source>
        <dbReference type="SAM" id="MobiDB-lite"/>
    </source>
</evidence>
<sequence length="71" mass="7470">MSGLSVGAKMSKPPRAGRPGDPPALHPASSLFLLQLSLTCLLLAPSAEARDPQIVHYHEVSCGTSSDIMKE</sequence>
<comment type="caution">
    <text evidence="3">The sequence shown here is derived from an EMBL/GenBank/DDBJ whole genome shotgun (WGS) entry which is preliminary data.</text>
</comment>
<name>A0A9Q0XSM6_9SAUR</name>